<accession>A0A9P6EJD0</accession>
<organism evidence="2 3">
    <name type="scientific">Crepidotus variabilis</name>
    <dbReference type="NCBI Taxonomy" id="179855"/>
    <lineage>
        <taxon>Eukaryota</taxon>
        <taxon>Fungi</taxon>
        <taxon>Dikarya</taxon>
        <taxon>Basidiomycota</taxon>
        <taxon>Agaricomycotina</taxon>
        <taxon>Agaricomycetes</taxon>
        <taxon>Agaricomycetidae</taxon>
        <taxon>Agaricales</taxon>
        <taxon>Agaricineae</taxon>
        <taxon>Crepidotaceae</taxon>
        <taxon>Crepidotus</taxon>
    </lineage>
</organism>
<dbReference type="EMBL" id="MU157841">
    <property type="protein sequence ID" value="KAF9530137.1"/>
    <property type="molecule type" value="Genomic_DNA"/>
</dbReference>
<evidence type="ECO:0000313" key="2">
    <source>
        <dbReference type="EMBL" id="KAF9530137.1"/>
    </source>
</evidence>
<dbReference type="GO" id="GO:0005525">
    <property type="term" value="F:GTP binding"/>
    <property type="evidence" value="ECO:0007669"/>
    <property type="project" value="InterPro"/>
</dbReference>
<name>A0A9P6EJD0_9AGAR</name>
<evidence type="ECO:0000259" key="1">
    <source>
        <dbReference type="Pfam" id="PF01926"/>
    </source>
</evidence>
<keyword evidence="3" id="KW-1185">Reference proteome</keyword>
<dbReference type="Gene3D" id="3.40.50.300">
    <property type="entry name" value="P-loop containing nucleotide triphosphate hydrolases"/>
    <property type="match status" value="1"/>
</dbReference>
<comment type="caution">
    <text evidence="2">The sequence shown here is derived from an EMBL/GenBank/DDBJ whole genome shotgun (WGS) entry which is preliminary data.</text>
</comment>
<dbReference type="OrthoDB" id="8954335at2759"/>
<dbReference type="SUPFAM" id="SSF52540">
    <property type="entry name" value="P-loop containing nucleoside triphosphate hydrolases"/>
    <property type="match status" value="1"/>
</dbReference>
<sequence>MTNSNEIIIAIMGPTGSGKSNIIDMLSNGHTHWSGSTLKSVTTKVRSTTAKIPIGSGEQKITLVDTPGFDDTTKSDTEILEMIAEWMADTHRKKTELTGIMYLHRITDNRLAGTPHRNLKMFGKLCGDGPNVGKKVMFVTTMWDKLQGDSAKLRMGQKRQGELKQYWDPMMKLGAQTAEFNNTREAAIELASRIIRQEAAGGVTLLQEELVDLNRPLNETQAAQTLYSQFQTLLAQHRATLVDLERAAKGANDASMVADLNAECYDQRYLIKR</sequence>
<reference evidence="2" key="1">
    <citation type="submission" date="2020-11" db="EMBL/GenBank/DDBJ databases">
        <authorList>
            <consortium name="DOE Joint Genome Institute"/>
            <person name="Ahrendt S."/>
            <person name="Riley R."/>
            <person name="Andreopoulos W."/>
            <person name="Labutti K."/>
            <person name="Pangilinan J."/>
            <person name="Ruiz-Duenas F.J."/>
            <person name="Barrasa J.M."/>
            <person name="Sanchez-Garcia M."/>
            <person name="Camarero S."/>
            <person name="Miyauchi S."/>
            <person name="Serrano A."/>
            <person name="Linde D."/>
            <person name="Babiker R."/>
            <person name="Drula E."/>
            <person name="Ayuso-Fernandez I."/>
            <person name="Pacheco R."/>
            <person name="Padilla G."/>
            <person name="Ferreira P."/>
            <person name="Barriuso J."/>
            <person name="Kellner H."/>
            <person name="Castanera R."/>
            <person name="Alfaro M."/>
            <person name="Ramirez L."/>
            <person name="Pisabarro A.G."/>
            <person name="Kuo A."/>
            <person name="Tritt A."/>
            <person name="Lipzen A."/>
            <person name="He G."/>
            <person name="Yan M."/>
            <person name="Ng V."/>
            <person name="Cullen D."/>
            <person name="Martin F."/>
            <person name="Rosso M.-N."/>
            <person name="Henrissat B."/>
            <person name="Hibbett D."/>
            <person name="Martinez A.T."/>
            <person name="Grigoriev I.V."/>
        </authorList>
    </citation>
    <scope>NUCLEOTIDE SEQUENCE</scope>
    <source>
        <strain evidence="2">CBS 506.95</strain>
    </source>
</reference>
<dbReference type="AlphaFoldDB" id="A0A9P6EJD0"/>
<dbReference type="GO" id="GO:0016787">
    <property type="term" value="F:hydrolase activity"/>
    <property type="evidence" value="ECO:0007669"/>
    <property type="project" value="UniProtKB-KW"/>
</dbReference>
<keyword evidence="2" id="KW-0378">Hydrolase</keyword>
<feature type="domain" description="G" evidence="1">
    <location>
        <begin position="9"/>
        <end position="77"/>
    </location>
</feature>
<protein>
    <submittedName>
        <fullName evidence="2">P-loop containing nucleoside triphosphate hydrolase protein</fullName>
    </submittedName>
</protein>
<gene>
    <name evidence="2" type="ORF">CPB83DRAFT_892770</name>
</gene>
<proteinExistence type="predicted"/>
<evidence type="ECO:0000313" key="3">
    <source>
        <dbReference type="Proteomes" id="UP000807306"/>
    </source>
</evidence>
<dbReference type="InterPro" id="IPR027417">
    <property type="entry name" value="P-loop_NTPase"/>
</dbReference>
<dbReference type="Pfam" id="PF01926">
    <property type="entry name" value="MMR_HSR1"/>
    <property type="match status" value="1"/>
</dbReference>
<dbReference type="Proteomes" id="UP000807306">
    <property type="component" value="Unassembled WGS sequence"/>
</dbReference>
<dbReference type="InterPro" id="IPR006073">
    <property type="entry name" value="GTP-bd"/>
</dbReference>